<evidence type="ECO:0000313" key="8">
    <source>
        <dbReference type="EMBL" id="ODQ66256.1"/>
    </source>
</evidence>
<dbReference type="SUPFAM" id="SSF56281">
    <property type="entry name" value="Metallo-hydrolase/oxidoreductase"/>
    <property type="match status" value="1"/>
</dbReference>
<dbReference type="PANTHER" id="PTHR23240:SF6">
    <property type="entry name" value="DNA CROSS-LINK REPAIR 1A PROTEIN"/>
    <property type="match status" value="1"/>
</dbReference>
<evidence type="ECO:0000259" key="7">
    <source>
        <dbReference type="Pfam" id="PF07522"/>
    </source>
</evidence>
<keyword evidence="4" id="KW-0234">DNA repair</keyword>
<dbReference type="Proteomes" id="UP000095009">
    <property type="component" value="Unassembled WGS sequence"/>
</dbReference>
<dbReference type="STRING" id="857566.A0A1E3PLD8"/>
<evidence type="ECO:0000256" key="6">
    <source>
        <dbReference type="SAM" id="MobiDB-lite"/>
    </source>
</evidence>
<dbReference type="InterPro" id="IPR036866">
    <property type="entry name" value="RibonucZ/Hydroxyglut_hydro"/>
</dbReference>
<dbReference type="OrthoDB" id="262529at2759"/>
<feature type="compositionally biased region" description="Basic residues" evidence="6">
    <location>
        <begin position="158"/>
        <end position="167"/>
    </location>
</feature>
<dbReference type="EMBL" id="KV454408">
    <property type="protein sequence ID" value="ODQ66256.1"/>
    <property type="molecule type" value="Genomic_DNA"/>
</dbReference>
<dbReference type="Pfam" id="PF07522">
    <property type="entry name" value="DRMBL"/>
    <property type="match status" value="1"/>
</dbReference>
<dbReference type="InterPro" id="IPR011084">
    <property type="entry name" value="DRMBL"/>
</dbReference>
<feature type="domain" description="DNA repair metallo-beta-lactamase" evidence="7">
    <location>
        <begin position="555"/>
        <end position="684"/>
    </location>
</feature>
<keyword evidence="9" id="KW-1185">Reference proteome</keyword>
<proteinExistence type="inferred from homology"/>
<comment type="subcellular location">
    <subcellularLocation>
        <location evidence="1">Nucleus</location>
    </subcellularLocation>
</comment>
<evidence type="ECO:0000313" key="9">
    <source>
        <dbReference type="Proteomes" id="UP000095009"/>
    </source>
</evidence>
<protein>
    <submittedName>
        <fullName evidence="8">DRMBL-domain-containing protein</fullName>
    </submittedName>
</protein>
<dbReference type="GO" id="GO:0036297">
    <property type="term" value="P:interstrand cross-link repair"/>
    <property type="evidence" value="ECO:0007669"/>
    <property type="project" value="TreeGrafter"/>
</dbReference>
<evidence type="ECO:0000256" key="5">
    <source>
        <dbReference type="ARBA" id="ARBA00023242"/>
    </source>
</evidence>
<feature type="region of interest" description="Disordered" evidence="6">
    <location>
        <begin position="1"/>
        <end position="79"/>
    </location>
</feature>
<keyword evidence="5" id="KW-0539">Nucleus</keyword>
<dbReference type="GO" id="GO:0035312">
    <property type="term" value="F:5'-3' DNA exonuclease activity"/>
    <property type="evidence" value="ECO:0007669"/>
    <property type="project" value="TreeGrafter"/>
</dbReference>
<evidence type="ECO:0000256" key="2">
    <source>
        <dbReference type="ARBA" id="ARBA00010304"/>
    </source>
</evidence>
<evidence type="ECO:0000256" key="4">
    <source>
        <dbReference type="ARBA" id="ARBA00023204"/>
    </source>
</evidence>
<dbReference type="Gene3D" id="3.60.15.10">
    <property type="entry name" value="Ribonuclease Z/Hydroxyacylglutathione hydrolase-like"/>
    <property type="match status" value="1"/>
</dbReference>
<organism evidence="8 9">
    <name type="scientific">Nadsonia fulvescens var. elongata DSM 6958</name>
    <dbReference type="NCBI Taxonomy" id="857566"/>
    <lineage>
        <taxon>Eukaryota</taxon>
        <taxon>Fungi</taxon>
        <taxon>Dikarya</taxon>
        <taxon>Ascomycota</taxon>
        <taxon>Saccharomycotina</taxon>
        <taxon>Dipodascomycetes</taxon>
        <taxon>Dipodascales</taxon>
        <taxon>Dipodascales incertae sedis</taxon>
        <taxon>Nadsonia</taxon>
    </lineage>
</organism>
<dbReference type="GO" id="GO:0006303">
    <property type="term" value="P:double-strand break repair via nonhomologous end joining"/>
    <property type="evidence" value="ECO:0007669"/>
    <property type="project" value="TreeGrafter"/>
</dbReference>
<feature type="region of interest" description="Disordered" evidence="6">
    <location>
        <begin position="146"/>
        <end position="174"/>
    </location>
</feature>
<accession>A0A1E3PLD8</accession>
<evidence type="ECO:0000256" key="3">
    <source>
        <dbReference type="ARBA" id="ARBA00022763"/>
    </source>
</evidence>
<dbReference type="GO" id="GO:0003684">
    <property type="term" value="F:damaged DNA binding"/>
    <property type="evidence" value="ECO:0007669"/>
    <property type="project" value="TreeGrafter"/>
</dbReference>
<dbReference type="CDD" id="cd16273">
    <property type="entry name" value="SNM1A-1C-like_MBL-fold"/>
    <property type="match status" value="1"/>
</dbReference>
<evidence type="ECO:0000256" key="1">
    <source>
        <dbReference type="ARBA" id="ARBA00004123"/>
    </source>
</evidence>
<sequence length="717" mass="81272">MAGFMSSIGLTSPSTPVAKDPLRNFSTKKSKNKKPEPGANNASILDFMTPGSSNKSPSSSVSSSFSTQSSQWVSPPQEALESTSVEAEVYCPLCPRDLKDLSLEGRIHHVENCLMEPDSLISLPSPSPSMVVQPISAQSVIKRVKSFTGPATPSRSSSVKRAKRTKKSPTTSTTTLSVEEELIERSYVSKSVPPSFKLLRMGAVSIAVDAFKYGYVPGVDHYFLSHFHSDHYIGLRKAWCHGYIYCSVTTAKLCRMRLGVLPQWLRPLPMNQIIEIAHETTDTQNDTKGGNYRVLLIDANHCPGAVVFMYQNSLNEVMVHTGDFRACAKHIQQISTALGDHNFYLPVKTVENHAYSIKIKLEPGSIEEWEQAIKPECGDQEEYKLKCEADEQERFRVKSEYTDAFIADSKVELPTYTPISHLACNSGSMPIELRKEIDYLYLDNTYLDESYAFPRQAHVIETCAQFCLEFDQLADFQSVNKSNQSMIDKFCVKLKSPFGLTSNEAPRKLSTLFLVGTYSIGKERLAYGIARKLNTTLYAERPKYRVMETYESDDVAELLSDDPEESKVHLVSLRHVKVDILREYQKKYKHRFNRIVAFVPTGWTHDKKSQQIDNETDEASISEDPSFYIPDFTMEQLKRQVRGAGYSDIQIFRVPYSEHSSFVELRAFVLSLPIKQVIITVPSGRLERNQTFQQYLENWKEEQEVKGLENVFEKYHI</sequence>
<dbReference type="AlphaFoldDB" id="A0A1E3PLD8"/>
<gene>
    <name evidence="8" type="ORF">NADFUDRAFT_50177</name>
</gene>
<comment type="similarity">
    <text evidence="2">Belongs to the DNA repair metallo-beta-lactamase (DRMBL) family.</text>
</comment>
<dbReference type="PANTHER" id="PTHR23240">
    <property type="entry name" value="DNA CROSS-LINK REPAIR PROTEIN PSO2/SNM1-RELATED"/>
    <property type="match status" value="1"/>
</dbReference>
<feature type="compositionally biased region" description="Low complexity" evidence="6">
    <location>
        <begin position="52"/>
        <end position="70"/>
    </location>
</feature>
<keyword evidence="3" id="KW-0227">DNA damage</keyword>
<reference evidence="8 9" key="1">
    <citation type="journal article" date="2016" name="Proc. Natl. Acad. Sci. U.S.A.">
        <title>Comparative genomics of biotechnologically important yeasts.</title>
        <authorList>
            <person name="Riley R."/>
            <person name="Haridas S."/>
            <person name="Wolfe K.H."/>
            <person name="Lopes M.R."/>
            <person name="Hittinger C.T."/>
            <person name="Goeker M."/>
            <person name="Salamov A.A."/>
            <person name="Wisecaver J.H."/>
            <person name="Long T.M."/>
            <person name="Calvey C.H."/>
            <person name="Aerts A.L."/>
            <person name="Barry K.W."/>
            <person name="Choi C."/>
            <person name="Clum A."/>
            <person name="Coughlan A.Y."/>
            <person name="Deshpande S."/>
            <person name="Douglass A.P."/>
            <person name="Hanson S.J."/>
            <person name="Klenk H.-P."/>
            <person name="LaButti K.M."/>
            <person name="Lapidus A."/>
            <person name="Lindquist E.A."/>
            <person name="Lipzen A.M."/>
            <person name="Meier-Kolthoff J.P."/>
            <person name="Ohm R.A."/>
            <person name="Otillar R.P."/>
            <person name="Pangilinan J.L."/>
            <person name="Peng Y."/>
            <person name="Rokas A."/>
            <person name="Rosa C.A."/>
            <person name="Scheuner C."/>
            <person name="Sibirny A.A."/>
            <person name="Slot J.C."/>
            <person name="Stielow J.B."/>
            <person name="Sun H."/>
            <person name="Kurtzman C.P."/>
            <person name="Blackwell M."/>
            <person name="Grigoriev I.V."/>
            <person name="Jeffries T.W."/>
        </authorList>
    </citation>
    <scope>NUCLEOTIDE SEQUENCE [LARGE SCALE GENOMIC DNA]</scope>
    <source>
        <strain evidence="8 9">DSM 6958</strain>
    </source>
</reference>
<dbReference type="GO" id="GO:0005634">
    <property type="term" value="C:nucleus"/>
    <property type="evidence" value="ECO:0007669"/>
    <property type="project" value="UniProtKB-SubCell"/>
</dbReference>
<dbReference type="Gene3D" id="3.40.50.12650">
    <property type="match status" value="1"/>
</dbReference>
<name>A0A1E3PLD8_9ASCO</name>